<gene>
    <name evidence="3" type="ORF">QO000_001715</name>
</gene>
<dbReference type="RefSeq" id="WP_301552729.1">
    <property type="nucleotide sequence ID" value="NZ_JAQRMZ010000010.1"/>
</dbReference>
<dbReference type="Proteomes" id="UP001226720">
    <property type="component" value="Unassembled WGS sequence"/>
</dbReference>
<dbReference type="InterPro" id="IPR014247">
    <property type="entry name" value="Spore_lipoprot_YhcN/YlaJ"/>
</dbReference>
<protein>
    <submittedName>
        <fullName evidence="3">YhcN/YlaJ family sporulation lipoprotein</fullName>
    </submittedName>
</protein>
<dbReference type="NCBIfam" id="TIGR02898">
    <property type="entry name" value="spore_YhcN_YlaJ"/>
    <property type="match status" value="1"/>
</dbReference>
<dbReference type="GeneID" id="301328394"/>
<feature type="chain" id="PRO_5047414414" evidence="2">
    <location>
        <begin position="23"/>
        <end position="197"/>
    </location>
</feature>
<dbReference type="PROSITE" id="PS51257">
    <property type="entry name" value="PROKAR_LIPOPROTEIN"/>
    <property type="match status" value="1"/>
</dbReference>
<dbReference type="Pfam" id="PF09580">
    <property type="entry name" value="Spore_YhcN_YlaJ"/>
    <property type="match status" value="1"/>
</dbReference>
<evidence type="ECO:0000313" key="4">
    <source>
        <dbReference type="Proteomes" id="UP001226720"/>
    </source>
</evidence>
<dbReference type="InterPro" id="IPR019076">
    <property type="entry name" value="Spore_lipoprot_YhcN/YlaJ-like"/>
</dbReference>
<proteinExistence type="predicted"/>
<comment type="caution">
    <text evidence="3">The sequence shown here is derived from an EMBL/GenBank/DDBJ whole genome shotgun (WGS) entry which is preliminary data.</text>
</comment>
<keyword evidence="4" id="KW-1185">Reference proteome</keyword>
<feature type="region of interest" description="Disordered" evidence="1">
    <location>
        <begin position="156"/>
        <end position="197"/>
    </location>
</feature>
<evidence type="ECO:0000256" key="1">
    <source>
        <dbReference type="SAM" id="MobiDB-lite"/>
    </source>
</evidence>
<sequence length="197" mass="21932">MKRMRLGVLGIMCLLIACQANDEPVAEKKEQTDRVQYVKQSVRTPENENRSATEIAEHLVTIAKHVPNVNDATAVVTGKYAVVGIDVNQKLDRSRVSTIKYTVAEALQKDPYGANAVITADADTTYRLKEIATQINRGHPVGGVMEELADIVGRLMPEVPSKSNKSEPEPVRSNDKQLPEKDEKQLKQQQEKQDLEQ</sequence>
<organism evidence="3 4">
    <name type="scientific">Guptibacillus hwajinpoensis</name>
    <dbReference type="NCBI Taxonomy" id="208199"/>
    <lineage>
        <taxon>Bacteria</taxon>
        <taxon>Bacillati</taxon>
        <taxon>Bacillota</taxon>
        <taxon>Bacilli</taxon>
        <taxon>Bacillales</taxon>
        <taxon>Guptibacillaceae</taxon>
        <taxon>Guptibacillus</taxon>
    </lineage>
</organism>
<keyword evidence="2" id="KW-0732">Signal</keyword>
<evidence type="ECO:0000313" key="3">
    <source>
        <dbReference type="EMBL" id="MDQ0482743.1"/>
    </source>
</evidence>
<feature type="compositionally biased region" description="Basic and acidic residues" evidence="1">
    <location>
        <begin position="164"/>
        <end position="197"/>
    </location>
</feature>
<evidence type="ECO:0000256" key="2">
    <source>
        <dbReference type="SAM" id="SignalP"/>
    </source>
</evidence>
<feature type="signal peptide" evidence="2">
    <location>
        <begin position="1"/>
        <end position="22"/>
    </location>
</feature>
<reference evidence="3" key="1">
    <citation type="submission" date="2023-07" db="EMBL/GenBank/DDBJ databases">
        <title>Genomic Encyclopedia of Type Strains, Phase IV (KMG-IV): sequencing the most valuable type-strain genomes for metagenomic binning, comparative biology and taxonomic classification.</title>
        <authorList>
            <person name="Goeker M."/>
        </authorList>
    </citation>
    <scope>NUCLEOTIDE SEQUENCE [LARGE SCALE GENOMIC DNA]</scope>
    <source>
        <strain evidence="3">JSM 076093</strain>
    </source>
</reference>
<accession>A0ABU0K065</accession>
<name>A0ABU0K065_9BACL</name>
<keyword evidence="3" id="KW-0449">Lipoprotein</keyword>
<dbReference type="EMBL" id="JAUSWM010000003">
    <property type="protein sequence ID" value="MDQ0482743.1"/>
    <property type="molecule type" value="Genomic_DNA"/>
</dbReference>